<name>A0A243RWU3_9ACTN</name>
<evidence type="ECO:0000256" key="1">
    <source>
        <dbReference type="ARBA" id="ARBA00022729"/>
    </source>
</evidence>
<dbReference type="PANTHER" id="PTHR15462">
    <property type="entry name" value="SERINE PROTEASE"/>
    <property type="match status" value="1"/>
</dbReference>
<dbReference type="Gene3D" id="2.40.10.10">
    <property type="entry name" value="Trypsin-like serine proteases"/>
    <property type="match status" value="2"/>
</dbReference>
<dbReference type="Proteomes" id="UP000194761">
    <property type="component" value="Unassembled WGS sequence"/>
</dbReference>
<protein>
    <recommendedName>
        <fullName evidence="5">Peptidase</fullName>
    </recommendedName>
</protein>
<evidence type="ECO:0000313" key="3">
    <source>
        <dbReference type="EMBL" id="OUC99479.1"/>
    </source>
</evidence>
<dbReference type="EMBL" id="NGFP01000007">
    <property type="protein sequence ID" value="OUC99479.1"/>
    <property type="molecule type" value="Genomic_DNA"/>
</dbReference>
<dbReference type="InterPro" id="IPR043504">
    <property type="entry name" value="Peptidase_S1_PA_chymotrypsin"/>
</dbReference>
<feature type="compositionally biased region" description="Low complexity" evidence="2">
    <location>
        <begin position="95"/>
        <end position="108"/>
    </location>
</feature>
<accession>A0A243RWU3</accession>
<reference evidence="3 4" key="1">
    <citation type="submission" date="2017-05" db="EMBL/GenBank/DDBJ databases">
        <title>Biotechnological potential of actinobacteria isolated from South African environments.</title>
        <authorList>
            <person name="Le Roes-Hill M."/>
            <person name="Prins A."/>
            <person name="Durrell K.A."/>
        </authorList>
    </citation>
    <scope>NUCLEOTIDE SEQUENCE [LARGE SCALE GENOMIC DNA]</scope>
    <source>
        <strain evidence="3">M26</strain>
    </source>
</reference>
<gene>
    <name evidence="3" type="ORF">CA984_02830</name>
</gene>
<keyword evidence="1" id="KW-0732">Signal</keyword>
<dbReference type="SUPFAM" id="SSF50494">
    <property type="entry name" value="Trypsin-like serine proteases"/>
    <property type="match status" value="1"/>
</dbReference>
<dbReference type="InterPro" id="IPR050966">
    <property type="entry name" value="Glutamyl_endopeptidase"/>
</dbReference>
<evidence type="ECO:0000256" key="2">
    <source>
        <dbReference type="SAM" id="MobiDB-lite"/>
    </source>
</evidence>
<feature type="region of interest" description="Disordered" evidence="2">
    <location>
        <begin position="95"/>
        <end position="121"/>
    </location>
</feature>
<dbReference type="AlphaFoldDB" id="A0A243RWU3"/>
<proteinExistence type="predicted"/>
<evidence type="ECO:0000313" key="4">
    <source>
        <dbReference type="Proteomes" id="UP000194761"/>
    </source>
</evidence>
<keyword evidence="4" id="KW-1185">Reference proteome</keyword>
<comment type="caution">
    <text evidence="3">The sequence shown here is derived from an EMBL/GenBank/DDBJ whole genome shotgun (WGS) entry which is preliminary data.</text>
</comment>
<evidence type="ECO:0008006" key="5">
    <source>
        <dbReference type="Google" id="ProtNLM"/>
    </source>
</evidence>
<organism evidence="3 4">
    <name type="scientific">Streptosporangium minutum</name>
    <dbReference type="NCBI Taxonomy" id="569862"/>
    <lineage>
        <taxon>Bacteria</taxon>
        <taxon>Bacillati</taxon>
        <taxon>Actinomycetota</taxon>
        <taxon>Actinomycetes</taxon>
        <taxon>Streptosporangiales</taxon>
        <taxon>Streptosporangiaceae</taxon>
        <taxon>Streptosporangium</taxon>
    </lineage>
</organism>
<dbReference type="InterPro" id="IPR009003">
    <property type="entry name" value="Peptidase_S1_PA"/>
</dbReference>
<sequence>MRGPSRVAHDKEGARLNTRVKRLVLPLGGALVATTMIGAPLASAAQAAPAPDVKSSSLTSSGNAKAIAGYWTSSKLKSAKSYLSDSTVSAKLTKTGAAKAAADGKPGTIAPTGEGGKSAGKSKNLNLPITVGKVFFVDGKGQERWCSGTSVQSKYRNLVATAGHCVYDTDTNKPFDNFVFIPGYYQGKAPWGIYVGAKVNTHDDFTVFEDYDYDYAFVNVYDGVKQQAEKEVDYKTYKAHVDKGGAGREDARSVDHKTYDEWTKKGGLGKAEGIDKEDEVGPQYKGAFAVAVETGKAAWEKTSGNVYGLHDDKVTSGSRVLDQADWPKSGSKLEPRVEHVTKTEYDAYKGPGHKQIDSRGNFTITRYFVVKYIAKTSSAKYTIFRYYITFVTSAGRLGDNVGGQGFTWNQKLGKKVFTFGYPTAAHPDGNKPYSGHTMKWCYGTTGAAPVVPAYKAEEHQAIKCAFTPGASGGPFLLQYKSSKRTGYLNGVVSLTVDSDKNNRYDRVTTPYFNGETYGIYKHAANLWTGKLPG</sequence>